<proteinExistence type="inferred from homology"/>
<dbReference type="RefSeq" id="WP_012858334.1">
    <property type="nucleotide sequence ID" value="NC_013515.1"/>
</dbReference>
<dbReference type="GeneID" id="29673598"/>
<name>D1AWV1_STRM9</name>
<keyword evidence="1" id="KW-0963">Cytoplasm</keyword>
<evidence type="ECO:0000313" key="3">
    <source>
        <dbReference type="EMBL" id="ACZ00777.1"/>
    </source>
</evidence>
<protein>
    <recommendedName>
        <fullName evidence="1">[Ribosomal protein bS18]-alanine N-acetyltransferase</fullName>
        <ecNumber evidence="1">2.3.1.266</ecNumber>
    </recommendedName>
</protein>
<sequence>MNEKEIEEILELHNKNFLDKKRYEEIVSMYKNPNYLIFSIYEEELVGYIIIHDSFDCYELFEIAVKEKFRNKGYAQQLLYNIPDDKNTFLEVSEKNIAAIKLYEKIGFEKISIRKKYYLDGSNALIMKK</sequence>
<comment type="catalytic activity">
    <reaction evidence="1">
        <text>N-terminal L-alanyl-[ribosomal protein bS18] + acetyl-CoA = N-terminal N(alpha)-acetyl-L-alanyl-[ribosomal protein bS18] + CoA + H(+)</text>
        <dbReference type="Rhea" id="RHEA:43756"/>
        <dbReference type="Rhea" id="RHEA-COMP:10676"/>
        <dbReference type="Rhea" id="RHEA-COMP:10677"/>
        <dbReference type="ChEBI" id="CHEBI:15378"/>
        <dbReference type="ChEBI" id="CHEBI:57287"/>
        <dbReference type="ChEBI" id="CHEBI:57288"/>
        <dbReference type="ChEBI" id="CHEBI:64718"/>
        <dbReference type="ChEBI" id="CHEBI:83683"/>
        <dbReference type="EC" id="2.3.1.266"/>
    </reaction>
</comment>
<dbReference type="Gene3D" id="3.40.630.30">
    <property type="match status" value="1"/>
</dbReference>
<evidence type="ECO:0000256" key="1">
    <source>
        <dbReference type="RuleBase" id="RU363094"/>
    </source>
</evidence>
<dbReference type="KEGG" id="smf:Smon_0293"/>
<feature type="domain" description="N-acetyltransferase" evidence="2">
    <location>
        <begin position="1"/>
        <end position="129"/>
    </location>
</feature>
<dbReference type="Proteomes" id="UP000002072">
    <property type="component" value="Chromosome"/>
</dbReference>
<dbReference type="CDD" id="cd04301">
    <property type="entry name" value="NAT_SF"/>
    <property type="match status" value="1"/>
</dbReference>
<gene>
    <name evidence="3" type="ordered locus">Smon_0293</name>
</gene>
<dbReference type="OrthoDB" id="9794566at2"/>
<dbReference type="InterPro" id="IPR016181">
    <property type="entry name" value="Acyl_CoA_acyltransferase"/>
</dbReference>
<dbReference type="GO" id="GO:0005737">
    <property type="term" value="C:cytoplasm"/>
    <property type="evidence" value="ECO:0007669"/>
    <property type="project" value="UniProtKB-SubCell"/>
</dbReference>
<dbReference type="eggNOG" id="COG0456">
    <property type="taxonomic scope" value="Bacteria"/>
</dbReference>
<organism evidence="3 4">
    <name type="scientific">Streptobacillus moniliformis (strain ATCC 14647 / DSM 12112 / NCTC 10651 / 9901)</name>
    <dbReference type="NCBI Taxonomy" id="519441"/>
    <lineage>
        <taxon>Bacteria</taxon>
        <taxon>Fusobacteriati</taxon>
        <taxon>Fusobacteriota</taxon>
        <taxon>Fusobacteriia</taxon>
        <taxon>Fusobacteriales</taxon>
        <taxon>Leptotrichiaceae</taxon>
        <taxon>Streptobacillus</taxon>
    </lineage>
</organism>
<dbReference type="NCBIfam" id="TIGR01575">
    <property type="entry name" value="rimI"/>
    <property type="match status" value="1"/>
</dbReference>
<dbReference type="PROSITE" id="PS51186">
    <property type="entry name" value="GNAT"/>
    <property type="match status" value="1"/>
</dbReference>
<accession>D1AWV1</accession>
<dbReference type="InterPro" id="IPR006464">
    <property type="entry name" value="AcTrfase_RimI/Ard1"/>
</dbReference>
<dbReference type="GO" id="GO:0008999">
    <property type="term" value="F:protein-N-terminal-alanine acetyltransferase activity"/>
    <property type="evidence" value="ECO:0007669"/>
    <property type="project" value="UniProtKB-EC"/>
</dbReference>
<comment type="function">
    <text evidence="1">Acetylates the N-terminal alanine of ribosomal protein bS18.</text>
</comment>
<evidence type="ECO:0000259" key="2">
    <source>
        <dbReference type="PROSITE" id="PS51186"/>
    </source>
</evidence>
<comment type="similarity">
    <text evidence="1">Belongs to the acetyltransferase family. RimI subfamily.</text>
</comment>
<dbReference type="STRING" id="519441.Smon_0293"/>
<reference evidence="3 4" key="1">
    <citation type="journal article" date="2009" name="Stand. Genomic Sci.">
        <title>Complete genome sequence of Streptobacillus moniliformis type strain (9901T).</title>
        <authorList>
            <person name="Nolan M."/>
            <person name="Gronow S."/>
            <person name="Lapidus A."/>
            <person name="Ivanova N."/>
            <person name="Copeland A."/>
            <person name="Lucas S."/>
            <person name="Del Rio T.G."/>
            <person name="Chen F."/>
            <person name="Tice H."/>
            <person name="Pitluck S."/>
            <person name="Cheng J.F."/>
            <person name="Sims D."/>
            <person name="Meincke L."/>
            <person name="Bruce D."/>
            <person name="Goodwin L."/>
            <person name="Brettin T."/>
            <person name="Han C."/>
            <person name="Detter J.C."/>
            <person name="Ovchinikova G."/>
            <person name="Pati A."/>
            <person name="Mavromatis K."/>
            <person name="Mikhailova N."/>
            <person name="Chen A."/>
            <person name="Palaniappan K."/>
            <person name="Land M."/>
            <person name="Hauser L."/>
            <person name="Chang Y.J."/>
            <person name="Jeffries C.D."/>
            <person name="Rohde M."/>
            <person name="Sproer C."/>
            <person name="Goker M."/>
            <person name="Bristow J."/>
            <person name="Eisen J.A."/>
            <person name="Markowitz V."/>
            <person name="Hugenholtz P."/>
            <person name="Kyrpides N.C."/>
            <person name="Klenk H.P."/>
            <person name="Chain P."/>
        </authorList>
    </citation>
    <scope>NUCLEOTIDE SEQUENCE [LARGE SCALE GENOMIC DNA]</scope>
    <source>
        <strain evidence="4">ATCC 14647 / DSM 12112 / NCTC 10651 / 9901</strain>
    </source>
</reference>
<dbReference type="EMBL" id="CP001779">
    <property type="protein sequence ID" value="ACZ00777.1"/>
    <property type="molecule type" value="Genomic_DNA"/>
</dbReference>
<dbReference type="EC" id="2.3.1.266" evidence="1"/>
<evidence type="ECO:0000313" key="4">
    <source>
        <dbReference type="Proteomes" id="UP000002072"/>
    </source>
</evidence>
<keyword evidence="4" id="KW-1185">Reference proteome</keyword>
<dbReference type="InterPro" id="IPR000182">
    <property type="entry name" value="GNAT_dom"/>
</dbReference>
<dbReference type="AlphaFoldDB" id="D1AWV1"/>
<comment type="subcellular location">
    <subcellularLocation>
        <location evidence="1">Cytoplasm</location>
    </subcellularLocation>
</comment>
<dbReference type="HOGENOM" id="CLU_013985_23_0_0"/>
<dbReference type="Pfam" id="PF00583">
    <property type="entry name" value="Acetyltransf_1"/>
    <property type="match status" value="1"/>
</dbReference>
<dbReference type="SUPFAM" id="SSF55729">
    <property type="entry name" value="Acyl-CoA N-acyltransferases (Nat)"/>
    <property type="match status" value="1"/>
</dbReference>